<dbReference type="AlphaFoldDB" id="A0A0A9WM72"/>
<protein>
    <submittedName>
        <fullName evidence="1">GTPase Der</fullName>
    </submittedName>
</protein>
<organism evidence="1">
    <name type="scientific">Lygus hesperus</name>
    <name type="common">Western plant bug</name>
    <dbReference type="NCBI Taxonomy" id="30085"/>
    <lineage>
        <taxon>Eukaryota</taxon>
        <taxon>Metazoa</taxon>
        <taxon>Ecdysozoa</taxon>
        <taxon>Arthropoda</taxon>
        <taxon>Hexapoda</taxon>
        <taxon>Insecta</taxon>
        <taxon>Pterygota</taxon>
        <taxon>Neoptera</taxon>
        <taxon>Paraneoptera</taxon>
        <taxon>Hemiptera</taxon>
        <taxon>Heteroptera</taxon>
        <taxon>Panheteroptera</taxon>
        <taxon>Cimicomorpha</taxon>
        <taxon>Miridae</taxon>
        <taxon>Mirini</taxon>
        <taxon>Lygus</taxon>
    </lineage>
</organism>
<accession>A0A0A9WM72</accession>
<feature type="non-terminal residue" evidence="1">
    <location>
        <position position="193"/>
    </location>
</feature>
<dbReference type="PANTHER" id="PTHR45823:SF1">
    <property type="entry name" value="T-SNARE COILED-COIL HOMOLOGY DOMAIN-CONTAINING PROTEIN"/>
    <property type="match status" value="1"/>
</dbReference>
<evidence type="ECO:0000313" key="1">
    <source>
        <dbReference type="EMBL" id="JAG09537.1"/>
    </source>
</evidence>
<feature type="non-terminal residue" evidence="1">
    <location>
        <position position="1"/>
    </location>
</feature>
<dbReference type="EMBL" id="GBHO01034067">
    <property type="protein sequence ID" value="JAG09537.1"/>
    <property type="molecule type" value="Transcribed_RNA"/>
</dbReference>
<reference evidence="1" key="1">
    <citation type="journal article" date="2014" name="PLoS ONE">
        <title>Transcriptome-Based Identification of ABC Transporters in the Western Tarnished Plant Bug Lygus hesperus.</title>
        <authorList>
            <person name="Hull J.J."/>
            <person name="Chaney K."/>
            <person name="Geib S.M."/>
            <person name="Fabrick J.A."/>
            <person name="Brent C.S."/>
            <person name="Walsh D."/>
            <person name="Lavine L.C."/>
        </authorList>
    </citation>
    <scope>NUCLEOTIDE SEQUENCE</scope>
</reference>
<reference evidence="1" key="2">
    <citation type="submission" date="2014-07" db="EMBL/GenBank/DDBJ databases">
        <authorList>
            <person name="Hull J."/>
        </authorList>
    </citation>
    <scope>NUCLEOTIDE SEQUENCE</scope>
</reference>
<sequence length="193" mass="22721">GDPTRDMEQGEDVVVHFENLWRRERATLRREVQQTVEQEHRILAESMRCEWSSFLGEMRLVWQELVDENKPQNSVESLRNYSPTHFAPSRVQKPILKVQTFDGSANWDAYLVQFEDISERNGWDEPMKMVALESNLTGPALDVLVELVPPRSYQKLTEALEKRFGFRQHAQRFMTELVSRVQRAKESISEYHL</sequence>
<gene>
    <name evidence="1" type="primary">der_7</name>
    <name evidence="1" type="ORF">CM83_104106</name>
</gene>
<proteinExistence type="predicted"/>
<name>A0A0A9WM72_LYGHE</name>
<dbReference type="PANTHER" id="PTHR45823">
    <property type="entry name" value="T-SNARE COILED-COIL HOMOLOGY DOMAIN-CONTAINING PROTEIN"/>
    <property type="match status" value="1"/>
</dbReference>